<name>W9EE12_9LACO</name>
<comment type="similarity">
    <text evidence="1">Belongs to the thioester dehydratase family. FabZ subfamily.</text>
</comment>
<evidence type="ECO:0000256" key="1">
    <source>
        <dbReference type="ARBA" id="ARBA00009174"/>
    </source>
</evidence>
<dbReference type="OrthoDB" id="9772788at2"/>
<dbReference type="AlphaFoldDB" id="W9EE12"/>
<evidence type="ECO:0000256" key="2">
    <source>
        <dbReference type="ARBA" id="ARBA00023239"/>
    </source>
</evidence>
<organism evidence="3 4">
    <name type="scientific">Fructilactobacillus florum 8D</name>
    <dbReference type="NCBI Taxonomy" id="1221538"/>
    <lineage>
        <taxon>Bacteria</taxon>
        <taxon>Bacillati</taxon>
        <taxon>Bacillota</taxon>
        <taxon>Bacilli</taxon>
        <taxon>Lactobacillales</taxon>
        <taxon>Lactobacillaceae</taxon>
        <taxon>Fructilactobacillus</taxon>
    </lineage>
</organism>
<accession>W9EE12</accession>
<sequence length="140" mass="15553">MKFEVNQFIPQRYPFEMIDQIISVVPGESAIARKNITVNEWYFANGNRLELPRPLILESLAQTGVVAILAMPEHAGANVFFGGIKQADFYGSMRPGAELELRVQLTKLKRNIGVGHGEVYCGDQRLVAADLMFAIEAQGE</sequence>
<reference evidence="3 4" key="1">
    <citation type="submission" date="2012-08" db="EMBL/GenBank/DDBJ databases">
        <title>Genome sequencing of Lactobacillus florum 8D.</title>
        <authorList>
            <person name="Kim E.B."/>
            <person name="Marco M.L."/>
        </authorList>
    </citation>
    <scope>NUCLEOTIDE SEQUENCE [LARGE SCALE GENOMIC DNA]</scope>
    <source>
        <strain evidence="3 4">8D</strain>
    </source>
</reference>
<dbReference type="EMBL" id="ALXG01000030">
    <property type="protein sequence ID" value="ETO40368.1"/>
    <property type="molecule type" value="Genomic_DNA"/>
</dbReference>
<evidence type="ECO:0000313" key="3">
    <source>
        <dbReference type="EMBL" id="ETO40368.1"/>
    </source>
</evidence>
<dbReference type="PANTHER" id="PTHR30272:SF1">
    <property type="entry name" value="3-HYDROXYACYL-[ACYL-CARRIER-PROTEIN] DEHYDRATASE"/>
    <property type="match status" value="1"/>
</dbReference>
<dbReference type="GO" id="GO:0016829">
    <property type="term" value="F:lyase activity"/>
    <property type="evidence" value="ECO:0007669"/>
    <property type="project" value="UniProtKB-KW"/>
</dbReference>
<dbReference type="PATRIC" id="fig|1221538.3.peg.726"/>
<gene>
    <name evidence="3" type="ORF">B808_719</name>
</gene>
<dbReference type="Gene3D" id="3.10.129.10">
    <property type="entry name" value="Hotdog Thioesterase"/>
    <property type="match status" value="1"/>
</dbReference>
<keyword evidence="2" id="KW-0456">Lyase</keyword>
<dbReference type="PANTHER" id="PTHR30272">
    <property type="entry name" value="3-HYDROXYACYL-[ACYL-CARRIER-PROTEIN] DEHYDRATASE"/>
    <property type="match status" value="1"/>
</dbReference>
<dbReference type="RefSeq" id="WP_009167060.1">
    <property type="nucleotide sequence ID" value="NZ_ALXG01000030.1"/>
</dbReference>
<dbReference type="Pfam" id="PF07977">
    <property type="entry name" value="FabA"/>
    <property type="match status" value="1"/>
</dbReference>
<comment type="caution">
    <text evidence="3">The sequence shown here is derived from an EMBL/GenBank/DDBJ whole genome shotgun (WGS) entry which is preliminary data.</text>
</comment>
<proteinExistence type="inferred from homology"/>
<dbReference type="SUPFAM" id="SSF54637">
    <property type="entry name" value="Thioesterase/thiol ester dehydrase-isomerase"/>
    <property type="match status" value="1"/>
</dbReference>
<dbReference type="Proteomes" id="UP000019474">
    <property type="component" value="Unassembled WGS sequence"/>
</dbReference>
<dbReference type="InterPro" id="IPR013114">
    <property type="entry name" value="FabA_FabZ"/>
</dbReference>
<dbReference type="InterPro" id="IPR029069">
    <property type="entry name" value="HotDog_dom_sf"/>
</dbReference>
<dbReference type="CDD" id="cd01288">
    <property type="entry name" value="FabZ"/>
    <property type="match status" value="1"/>
</dbReference>
<evidence type="ECO:0000313" key="4">
    <source>
        <dbReference type="Proteomes" id="UP000019474"/>
    </source>
</evidence>
<protein>
    <submittedName>
        <fullName evidence="3">(3R)-hydroxymyristoyl-, acyl carrier protein dehydratase</fullName>
    </submittedName>
</protein>
<keyword evidence="4" id="KW-1185">Reference proteome</keyword>